<evidence type="ECO:0000256" key="4">
    <source>
        <dbReference type="ARBA" id="ARBA00022833"/>
    </source>
</evidence>
<dbReference type="PROSITE" id="PS51257">
    <property type="entry name" value="PROKAR_LIPOPROTEIN"/>
    <property type="match status" value="1"/>
</dbReference>
<dbReference type="EMBL" id="QWFX01000006">
    <property type="protein sequence ID" value="RIJ30706.1"/>
    <property type="molecule type" value="Genomic_DNA"/>
</dbReference>
<keyword evidence="4" id="KW-0862">Zinc</keyword>
<dbReference type="SUPFAM" id="SSF56281">
    <property type="entry name" value="Metallo-hydrolase/oxidoreductase"/>
    <property type="match status" value="1"/>
</dbReference>
<dbReference type="GO" id="GO:0016787">
    <property type="term" value="F:hydrolase activity"/>
    <property type="evidence" value="ECO:0007669"/>
    <property type="project" value="UniProtKB-KW"/>
</dbReference>
<comment type="caution">
    <text evidence="8">The sequence shown here is derived from an EMBL/GenBank/DDBJ whole genome shotgun (WGS) entry which is preliminary data.</text>
</comment>
<dbReference type="RefSeq" id="WP_119376014.1">
    <property type="nucleotide sequence ID" value="NZ_QWFX01000006.1"/>
</dbReference>
<evidence type="ECO:0000256" key="5">
    <source>
        <dbReference type="SAM" id="MobiDB-lite"/>
    </source>
</evidence>
<dbReference type="SMART" id="SM00849">
    <property type="entry name" value="Lactamase_B"/>
    <property type="match status" value="1"/>
</dbReference>
<dbReference type="InterPro" id="IPR001279">
    <property type="entry name" value="Metallo-B-lactamas"/>
</dbReference>
<evidence type="ECO:0000313" key="9">
    <source>
        <dbReference type="Proteomes" id="UP000266385"/>
    </source>
</evidence>
<dbReference type="InterPro" id="IPR036866">
    <property type="entry name" value="RibonucZ/Hydroxyglut_hydro"/>
</dbReference>
<dbReference type="InterPro" id="IPR051013">
    <property type="entry name" value="MBL_superfamily_lactonases"/>
</dbReference>
<reference evidence="8 9" key="1">
    <citation type="submission" date="2018-08" db="EMBL/GenBank/DDBJ databases">
        <title>Henriciella mobilis sp. nov., isolated from seawater.</title>
        <authorList>
            <person name="Cheng H."/>
            <person name="Wu Y.-H."/>
            <person name="Xu X.-W."/>
            <person name="Guo L.-L."/>
        </authorList>
    </citation>
    <scope>NUCLEOTIDE SEQUENCE [LARGE SCALE GENOMIC DNA]</scope>
    <source>
        <strain evidence="8 9">JN25</strain>
    </source>
</reference>
<organism evidence="8 9">
    <name type="scientific">Henriciella mobilis</name>
    <dbReference type="NCBI Taxonomy" id="2305467"/>
    <lineage>
        <taxon>Bacteria</taxon>
        <taxon>Pseudomonadati</taxon>
        <taxon>Pseudomonadota</taxon>
        <taxon>Alphaproteobacteria</taxon>
        <taxon>Hyphomonadales</taxon>
        <taxon>Hyphomonadaceae</taxon>
        <taxon>Henriciella</taxon>
    </lineage>
</organism>
<evidence type="ECO:0000256" key="2">
    <source>
        <dbReference type="ARBA" id="ARBA00022723"/>
    </source>
</evidence>
<evidence type="ECO:0000256" key="6">
    <source>
        <dbReference type="SAM" id="SignalP"/>
    </source>
</evidence>
<dbReference type="PANTHER" id="PTHR42978">
    <property type="entry name" value="QUORUM-QUENCHING LACTONASE YTNP-RELATED-RELATED"/>
    <property type="match status" value="1"/>
</dbReference>
<accession>A0A399RGH6</accession>
<feature type="signal peptide" evidence="6">
    <location>
        <begin position="1"/>
        <end position="17"/>
    </location>
</feature>
<feature type="region of interest" description="Disordered" evidence="5">
    <location>
        <begin position="185"/>
        <end position="204"/>
    </location>
</feature>
<dbReference type="Pfam" id="PF00753">
    <property type="entry name" value="Lactamase_B"/>
    <property type="match status" value="1"/>
</dbReference>
<dbReference type="OrthoDB" id="9773738at2"/>
<dbReference type="CDD" id="cd07729">
    <property type="entry name" value="AHL_lactonase_MBL-fold"/>
    <property type="match status" value="1"/>
</dbReference>
<keyword evidence="6" id="KW-0732">Signal</keyword>
<dbReference type="AlphaFoldDB" id="A0A399RGH6"/>
<keyword evidence="2" id="KW-0479">Metal-binding</keyword>
<proteinExistence type="inferred from homology"/>
<evidence type="ECO:0000313" key="8">
    <source>
        <dbReference type="EMBL" id="RIJ30706.1"/>
    </source>
</evidence>
<dbReference type="PANTHER" id="PTHR42978:SF3">
    <property type="entry name" value="BLR3078 PROTEIN"/>
    <property type="match status" value="1"/>
</dbReference>
<protein>
    <submittedName>
        <fullName evidence="8">N-acyl homoserine lactonase family protein</fullName>
    </submittedName>
</protein>
<keyword evidence="3" id="KW-0378">Hydrolase</keyword>
<feature type="domain" description="Metallo-beta-lactamase" evidence="7">
    <location>
        <begin position="91"/>
        <end position="306"/>
    </location>
</feature>
<comment type="similarity">
    <text evidence="1">Belongs to the metallo-beta-lactamase superfamily.</text>
</comment>
<gene>
    <name evidence="8" type="ORF">D1223_08810</name>
</gene>
<feature type="compositionally biased region" description="Acidic residues" evidence="5">
    <location>
        <begin position="186"/>
        <end position="200"/>
    </location>
</feature>
<dbReference type="GO" id="GO:0046872">
    <property type="term" value="F:metal ion binding"/>
    <property type="evidence" value="ECO:0007669"/>
    <property type="project" value="UniProtKB-KW"/>
</dbReference>
<evidence type="ECO:0000256" key="1">
    <source>
        <dbReference type="ARBA" id="ARBA00007749"/>
    </source>
</evidence>
<dbReference type="Gene3D" id="3.60.15.10">
    <property type="entry name" value="Ribonuclease Z/Hydroxyacylglutathione hydrolase-like"/>
    <property type="match status" value="1"/>
</dbReference>
<sequence length="319" mass="34356">MKQIVLATASAFILAMAACSGPAGNEGANSETDAPETDTGATDAVVAPETASEEGVDALQLIKLDCGSIYVSDLDIFSTAGDYAGQSDTFTDTCWLIRHPEGDLLWDLGLPGILTTQDEQTTGVFTVSLEKTIAEQLAERDLSMSDIEYVSISHSHFDHSGQVDLIDGSTWLVNQLEYDHMFPEPDVSEEAPAEDAETEGGADAGSQFPGFEVLQHEIILDNHDVFGDGSVIIFMTPGHTPGHAALLVNLPETGPVMLTGDLYHRTESRELKRVPQFNTSEADTLASMEAFEDRAAELGAKVIIQHEPDDTDDLPEVMR</sequence>
<name>A0A399RGH6_9PROT</name>
<dbReference type="Proteomes" id="UP000266385">
    <property type="component" value="Unassembled WGS sequence"/>
</dbReference>
<evidence type="ECO:0000256" key="3">
    <source>
        <dbReference type="ARBA" id="ARBA00022801"/>
    </source>
</evidence>
<evidence type="ECO:0000259" key="7">
    <source>
        <dbReference type="SMART" id="SM00849"/>
    </source>
</evidence>
<keyword evidence="9" id="KW-1185">Reference proteome</keyword>
<feature type="chain" id="PRO_5017340452" evidence="6">
    <location>
        <begin position="18"/>
        <end position="319"/>
    </location>
</feature>